<evidence type="ECO:0000256" key="2">
    <source>
        <dbReference type="SAM" id="Coils"/>
    </source>
</evidence>
<keyword evidence="6" id="KW-1185">Reference proteome</keyword>
<dbReference type="PANTHER" id="PTHR30535">
    <property type="entry name" value="VITAMIN B12-BINDING PROTEIN"/>
    <property type="match status" value="1"/>
</dbReference>
<evidence type="ECO:0000313" key="6">
    <source>
        <dbReference type="Proteomes" id="UP001197875"/>
    </source>
</evidence>
<gene>
    <name evidence="5" type="ORF">LKD71_06025</name>
</gene>
<dbReference type="EMBL" id="JAJEPR010000007">
    <property type="protein sequence ID" value="MCC2189370.1"/>
    <property type="molecule type" value="Genomic_DNA"/>
</dbReference>
<keyword evidence="2" id="KW-0175">Coiled coil</keyword>
<dbReference type="SUPFAM" id="SSF53807">
    <property type="entry name" value="Helical backbone' metal receptor"/>
    <property type="match status" value="1"/>
</dbReference>
<dbReference type="Gene3D" id="3.40.50.1980">
    <property type="entry name" value="Nitrogenase molybdenum iron protein domain"/>
    <property type="match status" value="2"/>
</dbReference>
<feature type="signal peptide" evidence="3">
    <location>
        <begin position="1"/>
        <end position="25"/>
    </location>
</feature>
<evidence type="ECO:0000313" key="5">
    <source>
        <dbReference type="EMBL" id="MCC2189370.1"/>
    </source>
</evidence>
<protein>
    <submittedName>
        <fullName evidence="5">ABC transporter substrate-binding protein</fullName>
    </submittedName>
</protein>
<reference evidence="5 6" key="1">
    <citation type="submission" date="2021-10" db="EMBL/GenBank/DDBJ databases">
        <title>Anaerobic single-cell dispensing facilitates the cultivation of human gut bacteria.</title>
        <authorList>
            <person name="Afrizal A."/>
        </authorList>
    </citation>
    <scope>NUCLEOTIDE SEQUENCE [LARGE SCALE GENOMIC DNA]</scope>
    <source>
        <strain evidence="5 6">CLA-AA-H277</strain>
    </source>
</reference>
<name>A0AAE3DS12_9FIRM</name>
<dbReference type="Proteomes" id="UP001197875">
    <property type="component" value="Unassembled WGS sequence"/>
</dbReference>
<organism evidence="5 6">
    <name type="scientific">Fusicatenibacter faecihominis</name>
    <dbReference type="NCBI Taxonomy" id="2881276"/>
    <lineage>
        <taxon>Bacteria</taxon>
        <taxon>Bacillati</taxon>
        <taxon>Bacillota</taxon>
        <taxon>Clostridia</taxon>
        <taxon>Lachnospirales</taxon>
        <taxon>Lachnospiraceae</taxon>
        <taxon>Fusicatenibacter</taxon>
    </lineage>
</organism>
<dbReference type="InterPro" id="IPR002491">
    <property type="entry name" value="ABC_transptr_periplasmic_BD"/>
</dbReference>
<comment type="similarity">
    <text evidence="1">Belongs to the bacterial solute-binding protein 8 family.</text>
</comment>
<comment type="caution">
    <text evidence="5">The sequence shown here is derived from an EMBL/GenBank/DDBJ whole genome shotgun (WGS) entry which is preliminary data.</text>
</comment>
<evidence type="ECO:0000256" key="1">
    <source>
        <dbReference type="ARBA" id="ARBA00008814"/>
    </source>
</evidence>
<evidence type="ECO:0000256" key="3">
    <source>
        <dbReference type="SAM" id="SignalP"/>
    </source>
</evidence>
<dbReference type="RefSeq" id="WP_178046534.1">
    <property type="nucleotide sequence ID" value="NZ_JAJEPR010000007.1"/>
</dbReference>
<feature type="coiled-coil region" evidence="2">
    <location>
        <begin position="180"/>
        <end position="207"/>
    </location>
</feature>
<dbReference type="PANTHER" id="PTHR30535:SF7">
    <property type="entry name" value="IRON(III) DICITRATE-BINDING PROTEIN"/>
    <property type="match status" value="1"/>
</dbReference>
<accession>A0AAE3DS12</accession>
<sequence>MKKRVLTLLLAGIMAVSTTGVSSFAAETETETATEAASEADEEYGEVVIEDGDRTITFTEMPKGILCLYSGEVLMKLGLKDYIVATNENNKGRKSPLEGVADDFEGIPELEKSQENAVASGADLIIGEISAFKDTNWGTFESLEDKGINCYALNGTVVADETMDSIYQDIENMGKIFKVEDKAEALIEDTKAQISEIQDAVKDVKEEDKVKAFVMDSLSGNEIYTTSAGLESNLIELAGGINTTKGMSDSRWFTTSVETLVTANPDVIIFNDYGVEGQVQENMDFITNNAALADVPAVKNQNYVVVPLAYVMHDLSAVVACQDFAEAFYPDCFTE</sequence>
<dbReference type="PROSITE" id="PS50983">
    <property type="entry name" value="FE_B12_PBP"/>
    <property type="match status" value="1"/>
</dbReference>
<dbReference type="Pfam" id="PF01497">
    <property type="entry name" value="Peripla_BP_2"/>
    <property type="match status" value="1"/>
</dbReference>
<dbReference type="InterPro" id="IPR050902">
    <property type="entry name" value="ABC_Transporter_SBP"/>
</dbReference>
<evidence type="ECO:0000259" key="4">
    <source>
        <dbReference type="PROSITE" id="PS50983"/>
    </source>
</evidence>
<feature type="domain" description="Fe/B12 periplasmic-binding" evidence="4">
    <location>
        <begin position="62"/>
        <end position="335"/>
    </location>
</feature>
<proteinExistence type="inferred from homology"/>
<dbReference type="AlphaFoldDB" id="A0AAE3DS12"/>
<feature type="chain" id="PRO_5042100898" evidence="3">
    <location>
        <begin position="26"/>
        <end position="335"/>
    </location>
</feature>
<keyword evidence="3" id="KW-0732">Signal</keyword>